<keyword evidence="3" id="KW-1185">Reference proteome</keyword>
<proteinExistence type="predicted"/>
<feature type="region of interest" description="Disordered" evidence="1">
    <location>
        <begin position="73"/>
        <end position="130"/>
    </location>
</feature>
<dbReference type="Proteomes" id="UP000494040">
    <property type="component" value="Unassembled WGS sequence"/>
</dbReference>
<feature type="compositionally biased region" description="Basic residues" evidence="1">
    <location>
        <begin position="73"/>
        <end position="101"/>
    </location>
</feature>
<dbReference type="OrthoDB" id="429991at2759"/>
<feature type="compositionally biased region" description="Basic residues" evidence="1">
    <location>
        <begin position="212"/>
        <end position="228"/>
    </location>
</feature>
<dbReference type="KEGG" id="clec:106666044"/>
<reference evidence="2" key="1">
    <citation type="submission" date="2022-01" db="UniProtKB">
        <authorList>
            <consortium name="EnsemblMetazoa"/>
        </authorList>
    </citation>
    <scope>IDENTIFICATION</scope>
</reference>
<protein>
    <submittedName>
        <fullName evidence="2">Uncharacterized protein</fullName>
    </submittedName>
</protein>
<dbReference type="RefSeq" id="XP_014248407.1">
    <property type="nucleotide sequence ID" value="XM_014392921.1"/>
</dbReference>
<feature type="region of interest" description="Disordered" evidence="1">
    <location>
        <begin position="207"/>
        <end position="228"/>
    </location>
</feature>
<evidence type="ECO:0000256" key="1">
    <source>
        <dbReference type="SAM" id="MobiDB-lite"/>
    </source>
</evidence>
<accession>A0A8I6RL27</accession>
<dbReference type="EnsemblMetazoa" id="XM_014392921.1">
    <property type="protein sequence ID" value="XP_014248407.1"/>
    <property type="gene ID" value="LOC106666044"/>
</dbReference>
<name>A0A8I6RL27_CIMLE</name>
<feature type="compositionally biased region" description="Basic and acidic residues" evidence="1">
    <location>
        <begin position="111"/>
        <end position="121"/>
    </location>
</feature>
<dbReference type="AlphaFoldDB" id="A0A8I6RL27"/>
<sequence>MNVLKGKAQLAGKPASQFPWRAPPPNIYCIKNLLGFINHDITKKLAPAYSLVRYVYPPKPKVKVSTAPFIKAMRRKQRKKTNTLIHRSSRRRKKKKKKKQKQSQGRARFKRREDMSNKELAENVEEEEPPSLEVFDTVPAFKPPPLKYKLTRRTSSVSDLFMMTTGNVKCKSCNVWTTEEDPDDPWNDPKYKNDEIHGIQYVGVAIKDEKHKTSKTKKRKSVSSKKKD</sequence>
<organism evidence="2 3">
    <name type="scientific">Cimex lectularius</name>
    <name type="common">Bed bug</name>
    <name type="synonym">Acanthia lectularia</name>
    <dbReference type="NCBI Taxonomy" id="79782"/>
    <lineage>
        <taxon>Eukaryota</taxon>
        <taxon>Metazoa</taxon>
        <taxon>Ecdysozoa</taxon>
        <taxon>Arthropoda</taxon>
        <taxon>Hexapoda</taxon>
        <taxon>Insecta</taxon>
        <taxon>Pterygota</taxon>
        <taxon>Neoptera</taxon>
        <taxon>Paraneoptera</taxon>
        <taxon>Hemiptera</taxon>
        <taxon>Heteroptera</taxon>
        <taxon>Panheteroptera</taxon>
        <taxon>Cimicomorpha</taxon>
        <taxon>Cimicidae</taxon>
        <taxon>Cimex</taxon>
    </lineage>
</organism>
<evidence type="ECO:0000313" key="2">
    <source>
        <dbReference type="EnsemblMetazoa" id="XP_014248407.1"/>
    </source>
</evidence>
<evidence type="ECO:0000313" key="3">
    <source>
        <dbReference type="Proteomes" id="UP000494040"/>
    </source>
</evidence>
<dbReference type="GeneID" id="106666044"/>